<feature type="compositionally biased region" description="Basic and acidic residues" evidence="5">
    <location>
        <begin position="572"/>
        <end position="588"/>
    </location>
</feature>
<dbReference type="InterPro" id="IPR000719">
    <property type="entry name" value="Prot_kinase_dom"/>
</dbReference>
<evidence type="ECO:0000256" key="4">
    <source>
        <dbReference type="ARBA" id="ARBA00022840"/>
    </source>
</evidence>
<dbReference type="PROSITE" id="PS00107">
    <property type="entry name" value="PROTEIN_KINASE_ATP"/>
    <property type="match status" value="1"/>
</dbReference>
<dbReference type="InterPro" id="IPR011009">
    <property type="entry name" value="Kinase-like_dom_sf"/>
</dbReference>
<dbReference type="InterPro" id="IPR008271">
    <property type="entry name" value="Ser/Thr_kinase_AS"/>
</dbReference>
<dbReference type="PROSITE" id="PS00108">
    <property type="entry name" value="PROTEIN_KINASE_ST"/>
    <property type="match status" value="1"/>
</dbReference>
<evidence type="ECO:0000256" key="5">
    <source>
        <dbReference type="SAM" id="MobiDB-lite"/>
    </source>
</evidence>
<dbReference type="PROSITE" id="PS50011">
    <property type="entry name" value="PROTEIN_KINASE_DOM"/>
    <property type="match status" value="1"/>
</dbReference>
<evidence type="ECO:0000256" key="3">
    <source>
        <dbReference type="ARBA" id="ARBA00022833"/>
    </source>
</evidence>
<dbReference type="SMART" id="SM00220">
    <property type="entry name" value="S_TKc"/>
    <property type="match status" value="1"/>
</dbReference>
<reference evidence="6" key="1">
    <citation type="submission" date="2020-11" db="EMBL/GenBank/DDBJ databases">
        <authorList>
            <person name="Tran Van P."/>
        </authorList>
    </citation>
    <scope>NUCLEOTIDE SEQUENCE</scope>
</reference>
<dbReference type="GO" id="GO:0008270">
    <property type="term" value="F:zinc ion binding"/>
    <property type="evidence" value="ECO:0007669"/>
    <property type="project" value="UniProtKB-KW"/>
</dbReference>
<dbReference type="PANTHER" id="PTHR44329:SF298">
    <property type="entry name" value="MIXED LINEAGE KINASE DOMAIN-LIKE PROTEIN"/>
    <property type="match status" value="1"/>
</dbReference>
<keyword evidence="2" id="KW-0863">Zinc-finger</keyword>
<dbReference type="EMBL" id="OB661935">
    <property type="protein sequence ID" value="CAD7229203.1"/>
    <property type="molecule type" value="Genomic_DNA"/>
</dbReference>
<dbReference type="Gene3D" id="1.10.510.10">
    <property type="entry name" value="Transferase(Phosphotransferase) domain 1"/>
    <property type="match status" value="1"/>
</dbReference>
<dbReference type="InterPro" id="IPR051681">
    <property type="entry name" value="Ser/Thr_Kinases-Pseudokinases"/>
</dbReference>
<keyword evidence="4" id="KW-0067">ATP-binding</keyword>
<dbReference type="GO" id="GO:0005524">
    <property type="term" value="F:ATP binding"/>
    <property type="evidence" value="ECO:0007669"/>
    <property type="project" value="UniProtKB-UniRule"/>
</dbReference>
<dbReference type="Gene3D" id="3.30.200.20">
    <property type="entry name" value="Phosphorylase Kinase, domain 1"/>
    <property type="match status" value="1"/>
</dbReference>
<feature type="compositionally biased region" description="Polar residues" evidence="5">
    <location>
        <begin position="400"/>
        <end position="422"/>
    </location>
</feature>
<feature type="compositionally biased region" description="Basic and acidic residues" evidence="5">
    <location>
        <begin position="436"/>
        <end position="460"/>
    </location>
</feature>
<keyword evidence="2" id="KW-0479">Metal-binding</keyword>
<name>A0A7R8WF47_9CRUS</name>
<dbReference type="SUPFAM" id="SSF56112">
    <property type="entry name" value="Protein kinase-like (PK-like)"/>
    <property type="match status" value="1"/>
</dbReference>
<evidence type="ECO:0000256" key="1">
    <source>
        <dbReference type="ARBA" id="ARBA00022741"/>
    </source>
</evidence>
<dbReference type="Gene3D" id="3.30.40.10">
    <property type="entry name" value="Zinc/RING finger domain, C3HC4 (zinc finger)"/>
    <property type="match status" value="1"/>
</dbReference>
<dbReference type="InterPro" id="IPR017441">
    <property type="entry name" value="Protein_kinase_ATP_BS"/>
</dbReference>
<dbReference type="PROSITE" id="PS50089">
    <property type="entry name" value="ZF_RING_2"/>
    <property type="match status" value="1"/>
</dbReference>
<proteinExistence type="predicted"/>
<dbReference type="SUPFAM" id="SSF57850">
    <property type="entry name" value="RING/U-box"/>
    <property type="match status" value="1"/>
</dbReference>
<keyword evidence="3" id="KW-0862">Zinc</keyword>
<dbReference type="InterPro" id="IPR013083">
    <property type="entry name" value="Znf_RING/FYVE/PHD"/>
</dbReference>
<gene>
    <name evidence="6" type="ORF">CTOB1V02_LOCUS7076</name>
</gene>
<feature type="non-terminal residue" evidence="6">
    <location>
        <position position="666"/>
    </location>
</feature>
<organism evidence="6">
    <name type="scientific">Cyprideis torosa</name>
    <dbReference type="NCBI Taxonomy" id="163714"/>
    <lineage>
        <taxon>Eukaryota</taxon>
        <taxon>Metazoa</taxon>
        <taxon>Ecdysozoa</taxon>
        <taxon>Arthropoda</taxon>
        <taxon>Crustacea</taxon>
        <taxon>Oligostraca</taxon>
        <taxon>Ostracoda</taxon>
        <taxon>Podocopa</taxon>
        <taxon>Podocopida</taxon>
        <taxon>Cytherocopina</taxon>
        <taxon>Cytheroidea</taxon>
        <taxon>Cytherideidae</taxon>
        <taxon>Cyprideis</taxon>
    </lineage>
</organism>
<dbReference type="PANTHER" id="PTHR44329">
    <property type="entry name" value="SERINE/THREONINE-PROTEIN KINASE TNNI3K-RELATED"/>
    <property type="match status" value="1"/>
</dbReference>
<evidence type="ECO:0000313" key="6">
    <source>
        <dbReference type="EMBL" id="CAD7229203.1"/>
    </source>
</evidence>
<dbReference type="AlphaFoldDB" id="A0A7R8WF47"/>
<feature type="compositionally biased region" description="Low complexity" evidence="5">
    <location>
        <begin position="521"/>
        <end position="533"/>
    </location>
</feature>
<dbReference type="OrthoDB" id="6373300at2759"/>
<dbReference type="GO" id="GO:0004674">
    <property type="term" value="F:protein serine/threonine kinase activity"/>
    <property type="evidence" value="ECO:0007669"/>
    <property type="project" value="TreeGrafter"/>
</dbReference>
<keyword evidence="1" id="KW-0547">Nucleotide-binding</keyword>
<dbReference type="Pfam" id="PF00069">
    <property type="entry name" value="Pkinase"/>
    <property type="match status" value="1"/>
</dbReference>
<dbReference type="CDD" id="cd13999">
    <property type="entry name" value="STKc_MAP3K-like"/>
    <property type="match status" value="1"/>
</dbReference>
<sequence length="666" mass="74545">MLQNVFAFAVLGDSWDAPGVYAYFGHFERDLDEKDSPLHLMAAADEDQNISCDICYELFTTEADHRPMVICSNGHNLCFSCSGLVNECPTCREQRLPKPIRNLALEKVLKENVLELISVPEIDSTGIIDLGLRLGRGSSADVKAGLWHGEEVAVKIFQIHENDSYLKALKIEISFATRFQHPNVVRIYGITRMQSDTPAIVMERADKGSLRQFIGKLSYPQKASIARGILEGIAYLHSRKVAHRDLKPENILLFGDKLVPKISDFGTSRIVQTSMVNTMVTGTPKYCAPELLDRGLRYGTPVDVYSLSLILFELFTGEDPFKSCTSVAQVVAAIMRDQRPQIPSDFPESLKPLLEKGWSKDPLQRPPLIRFREALQKVSDDLGNGLARKSAAQLKRLSIETSFSESNPGATDPNNPISTHSMSFAGAAATSSEEEFERRCSWDQEEELNRQEEERKREVKLPVPVHRSRRPHLESSVPDTPDTFRPPVSRPPQPHISRQESTPLNPIPFRRRSPASTVEPGTSTAGAAAASSGEELEGIPCEFCGTKFNDLNACLIHERRCFKEQKEKLRRRQEQLNRQQEERKRDVKLPVPVPRLPSPELESPDCPASPGRPVSHPSPPSISRQVSPRLKFKTNTELGAEKNPQGFVEVHKDLETLVSPLHQGYK</sequence>
<feature type="region of interest" description="Disordered" evidence="5">
    <location>
        <begin position="400"/>
        <end position="534"/>
    </location>
</feature>
<accession>A0A7R8WF47</accession>
<protein>
    <submittedName>
        <fullName evidence="6">Uncharacterized protein</fullName>
    </submittedName>
</protein>
<dbReference type="InterPro" id="IPR001841">
    <property type="entry name" value="Znf_RING"/>
</dbReference>
<feature type="region of interest" description="Disordered" evidence="5">
    <location>
        <begin position="572"/>
        <end position="629"/>
    </location>
</feature>
<evidence type="ECO:0000256" key="2">
    <source>
        <dbReference type="ARBA" id="ARBA00022771"/>
    </source>
</evidence>